<dbReference type="SUPFAM" id="SSF46894">
    <property type="entry name" value="C-terminal effector domain of the bipartite response regulators"/>
    <property type="match status" value="1"/>
</dbReference>
<dbReference type="InterPro" id="IPR016032">
    <property type="entry name" value="Sig_transdc_resp-reg_C-effctor"/>
</dbReference>
<sequence length="315" mass="33023">MTERPFEALGLSADADRAYPLLISTRGVAAAELARHLGVLGEQAESACGELAARGLAKRGADGLWYPLPPQAGLLPMVSRAEEQLRQGRELLDRLGVVYQRVHEGHRAEEIVQPVQGAAAIRGRVHAVHAAARKELLFFSRGGGAVGGSSVGGGSVGGVGQPAADPAVRRRVLVERDGLDAGFTFGPAHVRVVERLPVRLCIADRSVALLPLAEDGEPPDPVALEIGPSGLLDALVALFESLWAGGVPLGPPHSGVRLRILGMLVSGSTDAAMARALGVAVRTVQRHIAAMQRAAGADNRVQLVWHAARHGWLDV</sequence>
<gene>
    <name evidence="2" type="ORF">V2S66_21565</name>
</gene>
<dbReference type="PANTHER" id="PTHR34293:SF1">
    <property type="entry name" value="HTH-TYPE TRANSCRIPTIONAL REGULATOR TRMBL2"/>
    <property type="match status" value="1"/>
</dbReference>
<dbReference type="Gene3D" id="1.10.10.10">
    <property type="entry name" value="Winged helix-like DNA-binding domain superfamily/Winged helix DNA-binding domain"/>
    <property type="match status" value="1"/>
</dbReference>
<dbReference type="RefSeq" id="WP_330797554.1">
    <property type="nucleotide sequence ID" value="NZ_JAZEWV010000019.1"/>
</dbReference>
<keyword evidence="3" id="KW-1185">Reference proteome</keyword>
<name>A0ABU7PFG0_9ACTN</name>
<dbReference type="Proteomes" id="UP001344658">
    <property type="component" value="Unassembled WGS sequence"/>
</dbReference>
<dbReference type="InterPro" id="IPR000792">
    <property type="entry name" value="Tscrpt_reg_LuxR_C"/>
</dbReference>
<dbReference type="PANTHER" id="PTHR34293">
    <property type="entry name" value="HTH-TYPE TRANSCRIPTIONAL REGULATOR TRMBL2"/>
    <property type="match status" value="1"/>
</dbReference>
<evidence type="ECO:0000313" key="2">
    <source>
        <dbReference type="EMBL" id="MEE4544553.1"/>
    </source>
</evidence>
<feature type="domain" description="HTH luxR-type" evidence="1">
    <location>
        <begin position="258"/>
        <end position="307"/>
    </location>
</feature>
<dbReference type="Pfam" id="PF00196">
    <property type="entry name" value="GerE"/>
    <property type="match status" value="1"/>
</dbReference>
<evidence type="ECO:0000313" key="3">
    <source>
        <dbReference type="Proteomes" id="UP001344658"/>
    </source>
</evidence>
<dbReference type="EMBL" id="JAZEWV010000019">
    <property type="protein sequence ID" value="MEE4544553.1"/>
    <property type="molecule type" value="Genomic_DNA"/>
</dbReference>
<evidence type="ECO:0000259" key="1">
    <source>
        <dbReference type="SMART" id="SM00421"/>
    </source>
</evidence>
<comment type="caution">
    <text evidence="2">The sequence shown here is derived from an EMBL/GenBank/DDBJ whole genome shotgun (WGS) entry which is preliminary data.</text>
</comment>
<organism evidence="2 3">
    <name type="scientific">Actinacidiphila polyblastidii</name>
    <dbReference type="NCBI Taxonomy" id="3110430"/>
    <lineage>
        <taxon>Bacteria</taxon>
        <taxon>Bacillati</taxon>
        <taxon>Actinomycetota</taxon>
        <taxon>Actinomycetes</taxon>
        <taxon>Kitasatosporales</taxon>
        <taxon>Streptomycetaceae</taxon>
        <taxon>Actinacidiphila</taxon>
    </lineage>
</organism>
<dbReference type="InterPro" id="IPR051797">
    <property type="entry name" value="TrmB-like"/>
</dbReference>
<dbReference type="SMART" id="SM00421">
    <property type="entry name" value="HTH_LUXR"/>
    <property type="match status" value="1"/>
</dbReference>
<dbReference type="InterPro" id="IPR036388">
    <property type="entry name" value="WH-like_DNA-bd_sf"/>
</dbReference>
<accession>A0ABU7PFG0</accession>
<proteinExistence type="predicted"/>
<protein>
    <submittedName>
        <fullName evidence="2">LuxR C-terminal-related transcriptional regulator</fullName>
    </submittedName>
</protein>
<reference evidence="2 3" key="1">
    <citation type="submission" date="2023-12" db="EMBL/GenBank/DDBJ databases">
        <title>Streptomyces sp. V4-01.</title>
        <authorList>
            <person name="Somphong A."/>
            <person name="Phongsopitanun W."/>
        </authorList>
    </citation>
    <scope>NUCLEOTIDE SEQUENCE [LARGE SCALE GENOMIC DNA]</scope>
    <source>
        <strain evidence="2 3">V4-01</strain>
    </source>
</reference>